<protein>
    <submittedName>
        <fullName evidence="1">Uncharacterized protein</fullName>
    </submittedName>
</protein>
<sequence>MTSIHYKKFKLFRLLPPLGLAANLEFIMNNELRKMVF</sequence>
<name>H7FNZ3_FLAFP</name>
<accession>H7FNZ3</accession>
<keyword evidence="2" id="KW-1185">Reference proteome</keyword>
<organism evidence="1 2">
    <name type="scientific">Flavobacterium frigoris (strain PS1)</name>
    <dbReference type="NCBI Taxonomy" id="1086011"/>
    <lineage>
        <taxon>Bacteria</taxon>
        <taxon>Pseudomonadati</taxon>
        <taxon>Bacteroidota</taxon>
        <taxon>Flavobacteriia</taxon>
        <taxon>Flavobacteriales</taxon>
        <taxon>Flavobacteriaceae</taxon>
        <taxon>Flavobacterium</taxon>
    </lineage>
</organism>
<dbReference type="PATRIC" id="fig|1086011.3.peg.877"/>
<gene>
    <name evidence="1" type="ORF">HJ01_00890</name>
</gene>
<comment type="caution">
    <text evidence="1">The sequence shown here is derived from an EMBL/GenBank/DDBJ whole genome shotgun (WGS) entry which is preliminary data.</text>
</comment>
<evidence type="ECO:0000313" key="1">
    <source>
        <dbReference type="EMBL" id="EIA09793.1"/>
    </source>
</evidence>
<evidence type="ECO:0000313" key="2">
    <source>
        <dbReference type="Proteomes" id="UP000005566"/>
    </source>
</evidence>
<dbReference type="AlphaFoldDB" id="H7FNZ3"/>
<reference evidence="1 2" key="1">
    <citation type="journal article" date="2014" name="Acta Crystallogr. D">
        <title>Structure-based characterization and antifreeze properties of a hyperactive ice-binding protein from the Antarctic bacterium Flavobacterium frigoris PS1.</title>
        <authorList>
            <person name="Do H."/>
            <person name="Kim S.J."/>
            <person name="Kim H.J."/>
            <person name="Lee J.H."/>
        </authorList>
    </citation>
    <scope>NUCLEOTIDE SEQUENCE [LARGE SCALE GENOMIC DNA]</scope>
    <source>
        <strain evidence="1 2">PS1</strain>
    </source>
</reference>
<proteinExistence type="predicted"/>
<dbReference type="EMBL" id="AHKF01000011">
    <property type="protein sequence ID" value="EIA09793.1"/>
    <property type="molecule type" value="Genomic_DNA"/>
</dbReference>
<dbReference type="Proteomes" id="UP000005566">
    <property type="component" value="Unassembled WGS sequence"/>
</dbReference>